<accession>A0A2A6BXE7</accession>
<dbReference type="SUPFAM" id="SSF81321">
    <property type="entry name" value="Family A G protein-coupled receptor-like"/>
    <property type="match status" value="1"/>
</dbReference>
<evidence type="ECO:0000256" key="1">
    <source>
        <dbReference type="SAM" id="MobiDB-lite"/>
    </source>
</evidence>
<protein>
    <submittedName>
        <fullName evidence="3">G protein-coupled receptor</fullName>
    </submittedName>
</protein>
<gene>
    <name evidence="3" type="primary">WBGene00090850</name>
</gene>
<dbReference type="AlphaFoldDB" id="A0A2A6BXE7"/>
<sequence>MGLPPLVIVTGLASGFRLENWWMNCGFIPTGQGYCMPPKGQLEGIAVLRYAISVVSILVTSLSGYIVARTKSITRDYRTMLVISLAVWLLVDILVQVLGDPFLLFPTSCVYHRVQTNAQLTSLAGFALVQSLVMVGVVIYFALFIYRHQKITPPDSLVKLSLKVRSVFLFVILIIYAGVGPLFYSECAPIASTLRYLPSNEWAGTTRERIDFFPLTIINHSLLMFNGVFACIFVSAIASKTFAQIRDAKNISPTMQRLHRVLTWSLIFQSLTPIFLILIPIATAAIAMFVLSHGESVLTKKPVIPFTFALVLFSCHATVYAVVLIGTTPAFREKLRQMIPSLIPRRVSSQRQRSSVVQPNNPSFTRSTTR</sequence>
<dbReference type="Proteomes" id="UP000005239">
    <property type="component" value="Unassembled WGS sequence"/>
</dbReference>
<feature type="compositionally biased region" description="Polar residues" evidence="1">
    <location>
        <begin position="359"/>
        <end position="370"/>
    </location>
</feature>
<reference evidence="3" key="2">
    <citation type="submission" date="2022-06" db="UniProtKB">
        <authorList>
            <consortium name="EnsemblMetazoa"/>
        </authorList>
    </citation>
    <scope>IDENTIFICATION</scope>
    <source>
        <strain evidence="3">PS312</strain>
    </source>
</reference>
<evidence type="ECO:0000256" key="2">
    <source>
        <dbReference type="SAM" id="Phobius"/>
    </source>
</evidence>
<dbReference type="PANTHER" id="PTHR22941:SF26">
    <property type="entry name" value="SERPENTINE RECEPTOR, CLASS H"/>
    <property type="match status" value="1"/>
</dbReference>
<name>A0A2A6BXE7_PRIPA</name>
<feature type="transmembrane region" description="Helical" evidence="2">
    <location>
        <begin position="303"/>
        <end position="326"/>
    </location>
</feature>
<dbReference type="PANTHER" id="PTHR22941">
    <property type="entry name" value="SERPENTINE RECEPTOR"/>
    <property type="match status" value="1"/>
</dbReference>
<dbReference type="Pfam" id="PF10318">
    <property type="entry name" value="7TM_GPCR_Srh"/>
    <property type="match status" value="1"/>
</dbReference>
<keyword evidence="2" id="KW-0812">Transmembrane</keyword>
<evidence type="ECO:0000313" key="4">
    <source>
        <dbReference type="Proteomes" id="UP000005239"/>
    </source>
</evidence>
<feature type="transmembrane region" description="Helical" evidence="2">
    <location>
        <begin position="264"/>
        <end position="291"/>
    </location>
</feature>
<feature type="transmembrane region" description="Helical" evidence="2">
    <location>
        <begin position="167"/>
        <end position="184"/>
    </location>
</feature>
<reference evidence="4" key="1">
    <citation type="journal article" date="2008" name="Nat. Genet.">
        <title>The Pristionchus pacificus genome provides a unique perspective on nematode lifestyle and parasitism.</title>
        <authorList>
            <person name="Dieterich C."/>
            <person name="Clifton S.W."/>
            <person name="Schuster L.N."/>
            <person name="Chinwalla A."/>
            <person name="Delehaunty K."/>
            <person name="Dinkelacker I."/>
            <person name="Fulton L."/>
            <person name="Fulton R."/>
            <person name="Godfrey J."/>
            <person name="Minx P."/>
            <person name="Mitreva M."/>
            <person name="Roeseler W."/>
            <person name="Tian H."/>
            <person name="Witte H."/>
            <person name="Yang S.P."/>
            <person name="Wilson R.K."/>
            <person name="Sommer R.J."/>
        </authorList>
    </citation>
    <scope>NUCLEOTIDE SEQUENCE [LARGE SCALE GENOMIC DNA]</scope>
    <source>
        <strain evidence="4">PS312</strain>
    </source>
</reference>
<organism evidence="3 4">
    <name type="scientific">Pristionchus pacificus</name>
    <name type="common">Parasitic nematode worm</name>
    <dbReference type="NCBI Taxonomy" id="54126"/>
    <lineage>
        <taxon>Eukaryota</taxon>
        <taxon>Metazoa</taxon>
        <taxon>Ecdysozoa</taxon>
        <taxon>Nematoda</taxon>
        <taxon>Chromadorea</taxon>
        <taxon>Rhabditida</taxon>
        <taxon>Rhabditina</taxon>
        <taxon>Diplogasteromorpha</taxon>
        <taxon>Diplogasteroidea</taxon>
        <taxon>Neodiplogasteridae</taxon>
        <taxon>Pristionchus</taxon>
    </lineage>
</organism>
<keyword evidence="2" id="KW-0472">Membrane</keyword>
<accession>A0A8R1U4B7</accession>
<feature type="region of interest" description="Disordered" evidence="1">
    <location>
        <begin position="350"/>
        <end position="370"/>
    </location>
</feature>
<evidence type="ECO:0000313" key="3">
    <source>
        <dbReference type="EnsemblMetazoa" id="PPA01296.1"/>
    </source>
</evidence>
<keyword evidence="4" id="KW-1185">Reference proteome</keyword>
<keyword evidence="2" id="KW-1133">Transmembrane helix</keyword>
<feature type="transmembrane region" description="Helical" evidence="2">
    <location>
        <begin position="119"/>
        <end position="146"/>
    </location>
</feature>
<dbReference type="EnsemblMetazoa" id="PPA01296.1">
    <property type="protein sequence ID" value="PPA01296.1"/>
    <property type="gene ID" value="WBGene00090850"/>
</dbReference>
<dbReference type="InterPro" id="IPR053220">
    <property type="entry name" value="Nematode_rcpt-like_serp_H"/>
</dbReference>
<feature type="transmembrane region" description="Helical" evidence="2">
    <location>
        <begin position="47"/>
        <end position="68"/>
    </location>
</feature>
<feature type="transmembrane region" description="Helical" evidence="2">
    <location>
        <begin position="222"/>
        <end position="243"/>
    </location>
</feature>
<feature type="transmembrane region" description="Helical" evidence="2">
    <location>
        <begin position="80"/>
        <end position="99"/>
    </location>
</feature>
<proteinExistence type="predicted"/>
<dbReference type="InterPro" id="IPR019422">
    <property type="entry name" value="7TM_GPCR_serpentine_rcpt_Srh"/>
</dbReference>